<dbReference type="GO" id="GO:0005634">
    <property type="term" value="C:nucleus"/>
    <property type="evidence" value="ECO:0000318"/>
    <property type="project" value="GO_Central"/>
</dbReference>
<gene>
    <name evidence="3" type="ORF">EUGRSUZ_J02251</name>
</gene>
<organism evidence="3">
    <name type="scientific">Eucalyptus grandis</name>
    <name type="common">Flooded gum</name>
    <dbReference type="NCBI Taxonomy" id="71139"/>
    <lineage>
        <taxon>Eukaryota</taxon>
        <taxon>Viridiplantae</taxon>
        <taxon>Streptophyta</taxon>
        <taxon>Embryophyta</taxon>
        <taxon>Tracheophyta</taxon>
        <taxon>Spermatophyta</taxon>
        <taxon>Magnoliopsida</taxon>
        <taxon>eudicotyledons</taxon>
        <taxon>Gunneridae</taxon>
        <taxon>Pentapetalae</taxon>
        <taxon>rosids</taxon>
        <taxon>malvids</taxon>
        <taxon>Myrtales</taxon>
        <taxon>Myrtaceae</taxon>
        <taxon>Myrtoideae</taxon>
        <taxon>Eucalypteae</taxon>
        <taxon>Eucalyptus</taxon>
    </lineage>
</organism>
<dbReference type="InParanoid" id="A0A059AHV7"/>
<dbReference type="Gramene" id="KCW52940">
    <property type="protein sequence ID" value="KCW52940"/>
    <property type="gene ID" value="EUGRSUZ_J02251"/>
</dbReference>
<evidence type="ECO:0000256" key="1">
    <source>
        <dbReference type="ARBA" id="ARBA00022737"/>
    </source>
</evidence>
<dbReference type="SUPFAM" id="SSF48371">
    <property type="entry name" value="ARM repeat"/>
    <property type="match status" value="1"/>
</dbReference>
<evidence type="ECO:0000259" key="2">
    <source>
        <dbReference type="Pfam" id="PF25598"/>
    </source>
</evidence>
<proteinExistence type="predicted"/>
<dbReference type="eggNOG" id="KOG0167">
    <property type="taxonomic scope" value="Eukaryota"/>
</dbReference>
<reference evidence="3" key="1">
    <citation type="submission" date="2013-07" db="EMBL/GenBank/DDBJ databases">
        <title>The genome of Eucalyptus grandis.</title>
        <authorList>
            <person name="Schmutz J."/>
            <person name="Hayes R."/>
            <person name="Myburg A."/>
            <person name="Tuskan G."/>
            <person name="Grattapaglia D."/>
            <person name="Rokhsar D.S."/>
        </authorList>
    </citation>
    <scope>NUCLEOTIDE SEQUENCE</scope>
    <source>
        <tissue evidence="3">Leaf extractions</tissue>
    </source>
</reference>
<protein>
    <recommendedName>
        <fullName evidence="2">U-box domain-containing protein</fullName>
    </recommendedName>
</protein>
<dbReference type="InterPro" id="IPR000225">
    <property type="entry name" value="Armadillo"/>
</dbReference>
<dbReference type="InterPro" id="IPR016024">
    <property type="entry name" value="ARM-type_fold"/>
</dbReference>
<dbReference type="SMART" id="SM00185">
    <property type="entry name" value="ARM"/>
    <property type="match status" value="5"/>
</dbReference>
<keyword evidence="1" id="KW-0677">Repeat</keyword>
<dbReference type="EMBL" id="KK198762">
    <property type="protein sequence ID" value="KCW52940.1"/>
    <property type="molecule type" value="Genomic_DNA"/>
</dbReference>
<dbReference type="PANTHER" id="PTHR46700">
    <property type="entry name" value="ARM REPEAT SUPERFAMILY PROTEIN"/>
    <property type="match status" value="1"/>
</dbReference>
<dbReference type="OrthoDB" id="3245100at2759"/>
<dbReference type="FunCoup" id="A0A059AHV7">
    <property type="interactions" value="43"/>
</dbReference>
<feature type="domain" description="U-box" evidence="2">
    <location>
        <begin position="150"/>
        <end position="300"/>
    </location>
</feature>
<dbReference type="InterPro" id="IPR058678">
    <property type="entry name" value="ARM_PUB"/>
</dbReference>
<dbReference type="AlphaFoldDB" id="A0A059AHV7"/>
<dbReference type="KEGG" id="egr:104422647"/>
<evidence type="ECO:0000313" key="3">
    <source>
        <dbReference type="EMBL" id="KCW52940.1"/>
    </source>
</evidence>
<accession>A0A059AHV7</accession>
<sequence>MEEFVVETLLSGDGGAQIQGAIELSKLGSKQRQKLADRGVVPPLISMLHSQDYGATEASLFALLALAFGSERNKIQIVKGGAIPAMLNLLRSRSLVELTATAMLVLSSCAANKLPIASSGAIETLIAIISGETAADPPQVTVSPQTELDAVSTLLNLSTAPRIASLIVASGGVPALLNLIVASGSPRSPEAAEKAMAALENAVAASASASASSGRAVREVARHGGAIRALVEAVEEGSPECREHAVAVLLAVVRSCREEHREAVLREGAVPGLLQLSVDGTGWAKEMAQHLLLLLRDDCSADCGGGRAKQQQQKKKTKKRELVEQVMEEIDAEGASLRLVEEMVAKLKLDR</sequence>
<dbReference type="InterPro" id="IPR011989">
    <property type="entry name" value="ARM-like"/>
</dbReference>
<dbReference type="OMA" id="AQCKEHA"/>
<name>A0A059AHV7_EUCGR</name>
<dbReference type="Pfam" id="PF25598">
    <property type="entry name" value="ARM_PUB"/>
    <property type="match status" value="1"/>
</dbReference>
<dbReference type="PANTHER" id="PTHR46700:SF1">
    <property type="entry name" value="ARM REPEAT SUPERFAMILY PROTEIN"/>
    <property type="match status" value="1"/>
</dbReference>
<dbReference type="Gene3D" id="1.25.10.10">
    <property type="entry name" value="Leucine-rich Repeat Variant"/>
    <property type="match status" value="2"/>
</dbReference>
<dbReference type="GO" id="GO:0005737">
    <property type="term" value="C:cytoplasm"/>
    <property type="evidence" value="ECO:0000318"/>
    <property type="project" value="GO_Central"/>
</dbReference>